<comment type="caution">
    <text evidence="1">The sequence shown here is derived from an EMBL/GenBank/DDBJ whole genome shotgun (WGS) entry which is preliminary data.</text>
</comment>
<dbReference type="CDD" id="cd20215">
    <property type="entry name" value="PFM_LSL-like"/>
    <property type="match status" value="1"/>
</dbReference>
<dbReference type="Pfam" id="PF03318">
    <property type="entry name" value="ETX_MTX2"/>
    <property type="match status" value="1"/>
</dbReference>
<dbReference type="Gene3D" id="2.80.10.50">
    <property type="match status" value="1"/>
</dbReference>
<dbReference type="AlphaFoldDB" id="A0A8H7XTV9"/>
<accession>A0A8H7XTV9</accession>
<dbReference type="Gene3D" id="2.170.15.10">
    <property type="entry name" value="Proaerolysin, chain A, domain 3"/>
    <property type="match status" value="1"/>
</dbReference>
<dbReference type="PANTHER" id="PTHR39244">
    <property type="entry name" value="NATTERIN-4"/>
    <property type="match status" value="1"/>
</dbReference>
<organism evidence="1">
    <name type="scientific">Psilocybe cubensis</name>
    <name type="common">Psychedelic mushroom</name>
    <name type="synonym">Stropharia cubensis</name>
    <dbReference type="NCBI Taxonomy" id="181762"/>
    <lineage>
        <taxon>Eukaryota</taxon>
        <taxon>Fungi</taxon>
        <taxon>Dikarya</taxon>
        <taxon>Basidiomycota</taxon>
        <taxon>Agaricomycotina</taxon>
        <taxon>Agaricomycetes</taxon>
        <taxon>Agaricomycetidae</taxon>
        <taxon>Agaricales</taxon>
        <taxon>Agaricineae</taxon>
        <taxon>Strophariaceae</taxon>
        <taxon>Psilocybe</taxon>
    </lineage>
</organism>
<proteinExistence type="predicted"/>
<protein>
    <submittedName>
        <fullName evidence="1">Uncharacterized protein</fullName>
    </submittedName>
</protein>
<sequence length="326" mass="35588">MLTMVCSSRKDNVTMPDLFIPPPKFYFSICSSFLLPNPVYSNDSKDPKVGLTMGSTEPERDCNFELIHGTGDRAGQYAIRGTYSGKVLLSKKGTHALVEHTAGDGVHDENWFTFEVGTEHLSSGFRVVCPSISAVWSSAVSLLTSVPEGNPKDVTQYFSFTFEHTEIDRVVYHVDQGKIVQSTPVVLATQELKNDTSIVQKLEASVDTSTEETSSFQFSQGFSLTVGLEIKTGVPLVSEGSIKVDATSTSNFTWGSTTKKSKAYKATFPVTAPPHSTVVATSSVTQSTLDIPFTIYSKSKSGVVVETEGMYYGVTTWNLRHIITQK</sequence>
<dbReference type="InterPro" id="IPR053237">
    <property type="entry name" value="Natterin_C"/>
</dbReference>
<dbReference type="InterPro" id="IPR004991">
    <property type="entry name" value="Aerolysin-like"/>
</dbReference>
<reference evidence="1" key="1">
    <citation type="submission" date="2021-02" db="EMBL/GenBank/DDBJ databases">
        <title>Psilocybe cubensis genome.</title>
        <authorList>
            <person name="Mckernan K.J."/>
            <person name="Crawford S."/>
            <person name="Trippe A."/>
            <person name="Kane L.T."/>
            <person name="Mclaughlin S."/>
        </authorList>
    </citation>
    <scope>NUCLEOTIDE SEQUENCE [LARGE SCALE GENOMIC DNA]</scope>
    <source>
        <strain evidence="1">MGC-MH-2018</strain>
    </source>
</reference>
<dbReference type="PANTHER" id="PTHR39244:SF5">
    <property type="entry name" value="NATTERIN-3-LIKE"/>
    <property type="match status" value="1"/>
</dbReference>
<dbReference type="SUPFAM" id="SSF56973">
    <property type="entry name" value="Aerolisin/ETX pore-forming domain"/>
    <property type="match status" value="1"/>
</dbReference>
<gene>
    <name evidence="1" type="ORF">JR316_007247</name>
</gene>
<dbReference type="OrthoDB" id="4948898at2759"/>
<dbReference type="EMBL" id="JAFIQS010000007">
    <property type="protein sequence ID" value="KAG5166912.1"/>
    <property type="molecule type" value="Genomic_DNA"/>
</dbReference>
<evidence type="ECO:0000313" key="1">
    <source>
        <dbReference type="EMBL" id="KAG5166912.1"/>
    </source>
</evidence>
<name>A0A8H7XTV9_PSICU</name>